<dbReference type="PANTHER" id="PTHR34427:SF5">
    <property type="entry name" value="DUF4283 DOMAIN-CONTAINING PROTEIN"/>
    <property type="match status" value="1"/>
</dbReference>
<dbReference type="CDD" id="cd09272">
    <property type="entry name" value="RNase_HI_RT_Ty1"/>
    <property type="match status" value="1"/>
</dbReference>
<feature type="domain" description="Reverse transcriptase zinc-binding" evidence="3">
    <location>
        <begin position="1296"/>
        <end position="1342"/>
    </location>
</feature>
<protein>
    <recommendedName>
        <fullName evidence="7">Reverse transcriptase domain-containing protein</fullName>
    </recommendedName>
</protein>
<dbReference type="PANTHER" id="PTHR34427">
    <property type="entry name" value="DUF4283 DOMAIN PROTEIN"/>
    <property type="match status" value="1"/>
</dbReference>
<feature type="domain" description="Reverse transcriptase" evidence="2">
    <location>
        <begin position="991"/>
        <end position="1114"/>
    </location>
</feature>
<feature type="domain" description="DUF4283" evidence="4">
    <location>
        <begin position="392"/>
        <end position="458"/>
    </location>
</feature>
<evidence type="ECO:0008006" key="7">
    <source>
        <dbReference type="Google" id="ProtNLM"/>
    </source>
</evidence>
<feature type="region of interest" description="Disordered" evidence="1">
    <location>
        <begin position="624"/>
        <end position="652"/>
    </location>
</feature>
<comment type="caution">
    <text evidence="5">The sequence shown here is derived from an EMBL/GenBank/DDBJ whole genome shotgun (WGS) entry which is preliminary data.</text>
</comment>
<evidence type="ECO:0000259" key="4">
    <source>
        <dbReference type="Pfam" id="PF14111"/>
    </source>
</evidence>
<sequence>MHNPKDVHFQAAYSVLSTSQEYPRKGILFKAYTDADWVGSVVDSAEAELRAMAHGICELLRLKIILDDLKIKWQGPMKLYCDNKSTINIAHNPVQYDRTKHVEASCSTMLRAFLSMLFNLTDIQCANHEVRSNEDRTIYKETKCGKLSIKSLHASLSERRSEPVFANMVWNPWIPTKLEGISLVGTAHSRGRRRFSLLSFGSSSIPGGMMRLRGGRSRFVVESKLFEIVVEESGGKLKGCIWERNRGFDSWIRFGEASLRCLLEGVETCCREVDDQRWAIEWLEGNRKFRMERRLNKAGRFILCSVRDMEAKRYSIIFPEGKGQVSGWNSLAVRLRGLGVTPKEGLKFTNVPEAPLKPKGVLKVQWKEKGVEMKSFAEAVKSTREGRVTPLPELDYVRNWTRQNWEVKGKLSIAMLGRGIMLFEFEQAQEAERVLTRGKRSIKENWLILDKWNPEVGCSFKNSIVIETWVRVVGLPLHLWSLEVFKSIGDGCGGFIAVDEGTKSMFEMQWARILVKRGTDGKLLREGRAKGRRSSCWVSSGGLLWESKEGGGAVGVAGGGTRRGGNGGKPLIPSDEASTEGTAERRWVGGPADLVGGGRESSPIIGALEDGAFYGNEIPISPPRARFLQSPPVSRGASQDARGEADPLVGLPRDSMTRVSSQMMNRGLLTDEALCEEASRYVDLFHIPMGGQDLSSPSPSSFGRVTLNRGSIGVSVSEVNEKEQTPLSIILADGSNGVLASKGERPVAREGLGGSLRGCFRIWMGAVGRQLPGEETKIQEMSQGVIHSLGVGRFLGWGAVNARGAAGGVNCEDGFMWFFTGVYGPTMKRFPSERSRVGRLSGSMRRFSEVLDELALRDFPLQGGEAENVKQQELEARKEAKEEFKKWAIMEEISWRQKSRQIWLKEGDKNTGFFHKMANSNSRRNCLKKIKVRGIWLSEDQVFKGEWRCQAGGDVLLEEVYLALSELNGDKAPGRMDFPLPSGSFAEESSKVVSSSQNAFVEGRQILDATLIANEAIDLLLKGDEAGVLWKLDLEKAYDHINWDFLMSVMQKWVSGRSGWLDQVVHLHCFFSVLINGSPTGFFQSTRGLRQGDPISPYLFVLGMEALSCLINKAVRGGFLSGCRLRGRGGNGIQSEILPMGRVENAEVLASELGCKVGSLPSTYLGLPLGAPHKSVVVWDGWLGIRNFLSLIEPCCVNGAGALRLKESLLEAYYQHKVWEEGGGWISCEVREGFGVGLWKEIRKEGALMFKNVSFTVGDSRRRIVWDSMGDAGDGKRLNVGMEDRVVWNASKNGIFSVKSLYNTLDSGGAVPFPWRIIWSPCVPTKVGFFAWEASWGKVLTKIISKGGAGL</sequence>
<feature type="region of interest" description="Disordered" evidence="1">
    <location>
        <begin position="556"/>
        <end position="594"/>
    </location>
</feature>
<evidence type="ECO:0000256" key="1">
    <source>
        <dbReference type="SAM" id="MobiDB-lite"/>
    </source>
</evidence>
<dbReference type="Pfam" id="PF13966">
    <property type="entry name" value="zf-RVT"/>
    <property type="match status" value="1"/>
</dbReference>
<evidence type="ECO:0000259" key="3">
    <source>
        <dbReference type="Pfam" id="PF13966"/>
    </source>
</evidence>
<name>A0A438JQR2_VITVI</name>
<evidence type="ECO:0000313" key="5">
    <source>
        <dbReference type="EMBL" id="RVX11285.1"/>
    </source>
</evidence>
<proteinExistence type="predicted"/>
<dbReference type="EMBL" id="QGNW01000031">
    <property type="protein sequence ID" value="RVX11285.1"/>
    <property type="molecule type" value="Genomic_DNA"/>
</dbReference>
<dbReference type="Pfam" id="PF00078">
    <property type="entry name" value="RVT_1"/>
    <property type="match status" value="1"/>
</dbReference>
<dbReference type="Proteomes" id="UP000288805">
    <property type="component" value="Unassembled WGS sequence"/>
</dbReference>
<accession>A0A438JQR2</accession>
<evidence type="ECO:0000259" key="2">
    <source>
        <dbReference type="Pfam" id="PF00078"/>
    </source>
</evidence>
<dbReference type="InterPro" id="IPR026960">
    <property type="entry name" value="RVT-Znf"/>
</dbReference>
<reference evidence="5 6" key="1">
    <citation type="journal article" date="2018" name="PLoS Genet.">
        <title>Population sequencing reveals clonal diversity and ancestral inbreeding in the grapevine cultivar Chardonnay.</title>
        <authorList>
            <person name="Roach M.J."/>
            <person name="Johnson D.L."/>
            <person name="Bohlmann J."/>
            <person name="van Vuuren H.J."/>
            <person name="Jones S.J."/>
            <person name="Pretorius I.S."/>
            <person name="Schmidt S.A."/>
            <person name="Borneman A.R."/>
        </authorList>
    </citation>
    <scope>NUCLEOTIDE SEQUENCE [LARGE SCALE GENOMIC DNA]</scope>
    <source>
        <strain evidence="6">cv. Chardonnay</strain>
        <tissue evidence="5">Leaf</tissue>
    </source>
</reference>
<gene>
    <name evidence="5" type="ORF">CK203_019738</name>
</gene>
<dbReference type="Pfam" id="PF14111">
    <property type="entry name" value="DUF4283"/>
    <property type="match status" value="1"/>
</dbReference>
<dbReference type="InterPro" id="IPR025558">
    <property type="entry name" value="DUF4283"/>
</dbReference>
<organism evidence="5 6">
    <name type="scientific">Vitis vinifera</name>
    <name type="common">Grape</name>
    <dbReference type="NCBI Taxonomy" id="29760"/>
    <lineage>
        <taxon>Eukaryota</taxon>
        <taxon>Viridiplantae</taxon>
        <taxon>Streptophyta</taxon>
        <taxon>Embryophyta</taxon>
        <taxon>Tracheophyta</taxon>
        <taxon>Spermatophyta</taxon>
        <taxon>Magnoliopsida</taxon>
        <taxon>eudicotyledons</taxon>
        <taxon>Gunneridae</taxon>
        <taxon>Pentapetalae</taxon>
        <taxon>rosids</taxon>
        <taxon>Vitales</taxon>
        <taxon>Vitaceae</taxon>
        <taxon>Viteae</taxon>
        <taxon>Vitis</taxon>
    </lineage>
</organism>
<dbReference type="InterPro" id="IPR000477">
    <property type="entry name" value="RT_dom"/>
</dbReference>
<evidence type="ECO:0000313" key="6">
    <source>
        <dbReference type="Proteomes" id="UP000288805"/>
    </source>
</evidence>
<feature type="compositionally biased region" description="Gly residues" evidence="1">
    <location>
        <begin position="556"/>
        <end position="568"/>
    </location>
</feature>